<dbReference type="Gene3D" id="1.10.30.50">
    <property type="match status" value="1"/>
</dbReference>
<feature type="domain" description="HNH nuclease" evidence="1">
    <location>
        <begin position="12"/>
        <end position="65"/>
    </location>
</feature>
<gene>
    <name evidence="2" type="ORF">NG799_26270</name>
</gene>
<dbReference type="Pfam" id="PF14279">
    <property type="entry name" value="HNH_5"/>
    <property type="match status" value="1"/>
</dbReference>
<keyword evidence="2" id="KW-0378">Hydrolase</keyword>
<dbReference type="InterPro" id="IPR003615">
    <property type="entry name" value="HNH_nuc"/>
</dbReference>
<reference evidence="2 3" key="1">
    <citation type="journal article" date="2022" name="Front. Microbiol.">
        <title>High genomic differentiation and limited gene flow indicate recent cryptic speciation within the genus Laspinema (cyanobacteria).</title>
        <authorList>
            <person name="Stanojkovic A."/>
            <person name="Skoupy S."/>
            <person name="Skaloud P."/>
            <person name="Dvorak P."/>
        </authorList>
    </citation>
    <scope>NUCLEOTIDE SEQUENCE [LARGE SCALE GENOMIC DNA]</scope>
    <source>
        <strain evidence="2 3">D2a</strain>
    </source>
</reference>
<keyword evidence="2" id="KW-0255">Endonuclease</keyword>
<dbReference type="InterPro" id="IPR052892">
    <property type="entry name" value="NA-targeting_endonuclease"/>
</dbReference>
<evidence type="ECO:0000259" key="1">
    <source>
        <dbReference type="SMART" id="SM00507"/>
    </source>
</evidence>
<dbReference type="PANTHER" id="PTHR33877:SF2">
    <property type="entry name" value="OS07G0170200 PROTEIN"/>
    <property type="match status" value="1"/>
</dbReference>
<evidence type="ECO:0000313" key="2">
    <source>
        <dbReference type="EMBL" id="MCT7969825.1"/>
    </source>
</evidence>
<name>A0ABT2N0R7_9CYAN</name>
<sequence length="81" mass="9329">MSKTPRIRIPASVRGYVLERDHHQCQSCGKTEQETELNIDHIIPLAMGGSNDISNLQTLCRQCNQRKSADLDSRFQRRFDL</sequence>
<dbReference type="SMART" id="SM00507">
    <property type="entry name" value="HNHc"/>
    <property type="match status" value="1"/>
</dbReference>
<dbReference type="GO" id="GO:0004519">
    <property type="term" value="F:endonuclease activity"/>
    <property type="evidence" value="ECO:0007669"/>
    <property type="project" value="UniProtKB-KW"/>
</dbReference>
<evidence type="ECO:0000313" key="3">
    <source>
        <dbReference type="Proteomes" id="UP001525890"/>
    </source>
</evidence>
<dbReference type="EMBL" id="JAMXFF010000061">
    <property type="protein sequence ID" value="MCT7969825.1"/>
    <property type="molecule type" value="Genomic_DNA"/>
</dbReference>
<organism evidence="2 3">
    <name type="scientific">Laspinema palackyanum D2a</name>
    <dbReference type="NCBI Taxonomy" id="2953684"/>
    <lineage>
        <taxon>Bacteria</taxon>
        <taxon>Bacillati</taxon>
        <taxon>Cyanobacteriota</taxon>
        <taxon>Cyanophyceae</taxon>
        <taxon>Oscillatoriophycideae</taxon>
        <taxon>Oscillatoriales</taxon>
        <taxon>Laspinemataceae</taxon>
        <taxon>Laspinema</taxon>
        <taxon>Laspinema palackyanum</taxon>
    </lineage>
</organism>
<keyword evidence="2" id="KW-0540">Nuclease</keyword>
<accession>A0ABT2N0R7</accession>
<dbReference type="RefSeq" id="WP_368009270.1">
    <property type="nucleotide sequence ID" value="NZ_JAMXFF010000061.1"/>
</dbReference>
<comment type="caution">
    <text evidence="2">The sequence shown here is derived from an EMBL/GenBank/DDBJ whole genome shotgun (WGS) entry which is preliminary data.</text>
</comment>
<dbReference type="Proteomes" id="UP001525890">
    <property type="component" value="Unassembled WGS sequence"/>
</dbReference>
<dbReference type="InterPro" id="IPR029471">
    <property type="entry name" value="HNH_5"/>
</dbReference>
<keyword evidence="3" id="KW-1185">Reference proteome</keyword>
<proteinExistence type="predicted"/>
<protein>
    <submittedName>
        <fullName evidence="2">HNH endonuclease</fullName>
    </submittedName>
</protein>
<dbReference type="PANTHER" id="PTHR33877">
    <property type="entry name" value="SLL1193 PROTEIN"/>
    <property type="match status" value="1"/>
</dbReference>
<dbReference type="CDD" id="cd00085">
    <property type="entry name" value="HNHc"/>
    <property type="match status" value="1"/>
</dbReference>